<dbReference type="RefSeq" id="WP_187084631.1">
    <property type="nucleotide sequence ID" value="NZ_JACORU010000015.1"/>
</dbReference>
<dbReference type="EMBL" id="JACORU010000015">
    <property type="protein sequence ID" value="MBC5768143.1"/>
    <property type="molecule type" value="Genomic_DNA"/>
</dbReference>
<comment type="caution">
    <text evidence="2">The sequence shown here is derived from an EMBL/GenBank/DDBJ whole genome shotgun (WGS) entry which is preliminary data.</text>
</comment>
<evidence type="ECO:0000313" key="2">
    <source>
        <dbReference type="EMBL" id="MBC5768143.1"/>
    </source>
</evidence>
<reference evidence="2" key="1">
    <citation type="submission" date="2020-08" db="EMBL/GenBank/DDBJ databases">
        <title>Ramlibacter sp. GTP1 16S ribosomal RNA gene genome sequencing and assembly.</title>
        <authorList>
            <person name="Kang M."/>
        </authorList>
    </citation>
    <scope>NUCLEOTIDE SEQUENCE</scope>
    <source>
        <strain evidence="2">GTP1</strain>
    </source>
</reference>
<dbReference type="Proteomes" id="UP000596827">
    <property type="component" value="Unassembled WGS sequence"/>
</dbReference>
<dbReference type="Gene3D" id="1.20.120.520">
    <property type="entry name" value="nmb1532 protein domain like"/>
    <property type="match status" value="1"/>
</dbReference>
<dbReference type="Pfam" id="PF01814">
    <property type="entry name" value="Hemerythrin"/>
    <property type="match status" value="1"/>
</dbReference>
<keyword evidence="3" id="KW-1185">Reference proteome</keyword>
<feature type="domain" description="Hemerythrin-like" evidence="1">
    <location>
        <begin position="9"/>
        <end position="141"/>
    </location>
</feature>
<gene>
    <name evidence="2" type="ORF">H8R02_27005</name>
</gene>
<dbReference type="PANTHER" id="PTHR39966:SF3">
    <property type="entry name" value="DUF438 DOMAIN-CONTAINING PROTEIN"/>
    <property type="match status" value="1"/>
</dbReference>
<organism evidence="2 3">
    <name type="scientific">Ramlibacter albus</name>
    <dbReference type="NCBI Taxonomy" id="2079448"/>
    <lineage>
        <taxon>Bacteria</taxon>
        <taxon>Pseudomonadati</taxon>
        <taxon>Pseudomonadota</taxon>
        <taxon>Betaproteobacteria</taxon>
        <taxon>Burkholderiales</taxon>
        <taxon>Comamonadaceae</taxon>
        <taxon>Ramlibacter</taxon>
    </lineage>
</organism>
<protein>
    <submittedName>
        <fullName evidence="2">Hemerythrin domain-containing protein</fullName>
    </submittedName>
</protein>
<dbReference type="AlphaFoldDB" id="A0A923S5M0"/>
<dbReference type="GO" id="GO:0005886">
    <property type="term" value="C:plasma membrane"/>
    <property type="evidence" value="ECO:0007669"/>
    <property type="project" value="TreeGrafter"/>
</dbReference>
<dbReference type="PANTHER" id="PTHR39966">
    <property type="entry name" value="BLL2471 PROTEIN-RELATED"/>
    <property type="match status" value="1"/>
</dbReference>
<proteinExistence type="predicted"/>
<dbReference type="InterPro" id="IPR012312">
    <property type="entry name" value="Hemerythrin-like"/>
</dbReference>
<accession>A0A923S5M0</accession>
<sequence length="161" mass="17833">MTHTTQTARILDEEHRANLELLGRMENAIARAPSATGDLTTLLRQFAHAMEHDIARHFDFEEEALFPLVADAGDGAIAALLLEEHDAIRDVVAELLPLVRTLAEGRIDEESWDRLRIVTLELVERQVAHIQKETMALLPLLEDILEPAVDGELALAYAAAA</sequence>
<evidence type="ECO:0000313" key="3">
    <source>
        <dbReference type="Proteomes" id="UP000596827"/>
    </source>
</evidence>
<name>A0A923S5M0_9BURK</name>
<evidence type="ECO:0000259" key="1">
    <source>
        <dbReference type="Pfam" id="PF01814"/>
    </source>
</evidence>